<accession>A0A2V4DZX1</accession>
<dbReference type="AlphaFoldDB" id="A0A2V4DZX1"/>
<evidence type="ECO:0000313" key="2">
    <source>
        <dbReference type="Proteomes" id="UP000247483"/>
    </source>
</evidence>
<protein>
    <submittedName>
        <fullName evidence="1">Uncharacterized protein</fullName>
    </submittedName>
</protein>
<gene>
    <name evidence="1" type="ORF">DKK79_07200</name>
</gene>
<reference evidence="1 2" key="1">
    <citation type="submission" date="2018-05" db="EMBL/GenBank/DDBJ databases">
        <title>Reference genomes for bee gut microbiota database.</title>
        <authorList>
            <person name="Ellegaard K.M."/>
        </authorList>
    </citation>
    <scope>NUCLEOTIDE SEQUENCE [LARGE SCALE GENOMIC DNA]</scope>
    <source>
        <strain evidence="1 2">ESL0177</strain>
    </source>
</reference>
<dbReference type="Proteomes" id="UP000247483">
    <property type="component" value="Unassembled WGS sequence"/>
</dbReference>
<proteinExistence type="predicted"/>
<organism evidence="1 2">
    <name type="scientific">Gilliamella apicola</name>
    <dbReference type="NCBI Taxonomy" id="1196095"/>
    <lineage>
        <taxon>Bacteria</taxon>
        <taxon>Pseudomonadati</taxon>
        <taxon>Pseudomonadota</taxon>
        <taxon>Gammaproteobacteria</taxon>
        <taxon>Orbales</taxon>
        <taxon>Orbaceae</taxon>
        <taxon>Gilliamella</taxon>
    </lineage>
</organism>
<sequence length="69" mass="7761">MPKMRILFLSQDTYFPVGRLAQVISYPEPLLEKDLNFIKQLLLDVGLSAGSIDRNLLNDNLKILSGGEK</sequence>
<dbReference type="EMBL" id="QGLP01000005">
    <property type="protein sequence ID" value="PXZ04146.1"/>
    <property type="molecule type" value="Genomic_DNA"/>
</dbReference>
<name>A0A2V4DZX1_9GAMM</name>
<evidence type="ECO:0000313" key="1">
    <source>
        <dbReference type="EMBL" id="PXZ04146.1"/>
    </source>
</evidence>
<dbReference type="RefSeq" id="WP_110423490.1">
    <property type="nucleotide sequence ID" value="NZ_QGLP01000005.1"/>
</dbReference>
<comment type="caution">
    <text evidence="1">The sequence shown here is derived from an EMBL/GenBank/DDBJ whole genome shotgun (WGS) entry which is preliminary data.</text>
</comment>